<organism evidence="2 3">
    <name type="scientific">Xylaria grammica</name>
    <dbReference type="NCBI Taxonomy" id="363999"/>
    <lineage>
        <taxon>Eukaryota</taxon>
        <taxon>Fungi</taxon>
        <taxon>Dikarya</taxon>
        <taxon>Ascomycota</taxon>
        <taxon>Pezizomycotina</taxon>
        <taxon>Sordariomycetes</taxon>
        <taxon>Xylariomycetidae</taxon>
        <taxon>Xylariales</taxon>
        <taxon>Xylariaceae</taxon>
        <taxon>Xylaria</taxon>
    </lineage>
</organism>
<evidence type="ECO:0000313" key="3">
    <source>
        <dbReference type="Proteomes" id="UP000286045"/>
    </source>
</evidence>
<keyword evidence="1" id="KW-0040">ANK repeat</keyword>
<sequence length="63" mass="6729">MPALKIMAPPAMVRDLMTIPLAATPLSLAAQHRHPDIVRLLLEKGADASGIKHSDSAPARDHL</sequence>
<comment type="caution">
    <text evidence="2">The sequence shown here is derived from an EMBL/GenBank/DDBJ whole genome shotgun (WGS) entry which is preliminary data.</text>
</comment>
<dbReference type="AlphaFoldDB" id="A0A439DDS7"/>
<dbReference type="Gene3D" id="1.25.40.20">
    <property type="entry name" value="Ankyrin repeat-containing domain"/>
    <property type="match status" value="1"/>
</dbReference>
<dbReference type="EMBL" id="RYZI01000047">
    <property type="protein sequence ID" value="RWA12560.1"/>
    <property type="molecule type" value="Genomic_DNA"/>
</dbReference>
<protein>
    <submittedName>
        <fullName evidence="2">Uncharacterized protein</fullName>
    </submittedName>
</protein>
<dbReference type="SUPFAM" id="SSF48403">
    <property type="entry name" value="Ankyrin repeat"/>
    <property type="match status" value="1"/>
</dbReference>
<dbReference type="Pfam" id="PF00023">
    <property type="entry name" value="Ank"/>
    <property type="match status" value="1"/>
</dbReference>
<feature type="non-terminal residue" evidence="2">
    <location>
        <position position="63"/>
    </location>
</feature>
<dbReference type="PROSITE" id="PS50297">
    <property type="entry name" value="ANK_REP_REGION"/>
    <property type="match status" value="1"/>
</dbReference>
<dbReference type="InterPro" id="IPR036770">
    <property type="entry name" value="Ankyrin_rpt-contain_sf"/>
</dbReference>
<accession>A0A439DDS7</accession>
<dbReference type="PROSITE" id="PS50088">
    <property type="entry name" value="ANK_REPEAT"/>
    <property type="match status" value="1"/>
</dbReference>
<feature type="repeat" description="ANK" evidence="1">
    <location>
        <begin position="21"/>
        <end position="53"/>
    </location>
</feature>
<proteinExistence type="predicted"/>
<name>A0A439DDS7_9PEZI</name>
<gene>
    <name evidence="2" type="ORF">EKO27_g2509</name>
</gene>
<keyword evidence="3" id="KW-1185">Reference proteome</keyword>
<dbReference type="Proteomes" id="UP000286045">
    <property type="component" value="Unassembled WGS sequence"/>
</dbReference>
<reference evidence="2 3" key="1">
    <citation type="submission" date="2018-12" db="EMBL/GenBank/DDBJ databases">
        <title>Draft genome sequence of Xylaria grammica IHI A82.</title>
        <authorList>
            <person name="Buettner E."/>
            <person name="Kellner H."/>
        </authorList>
    </citation>
    <scope>NUCLEOTIDE SEQUENCE [LARGE SCALE GENOMIC DNA]</scope>
    <source>
        <strain evidence="2 3">IHI A82</strain>
    </source>
</reference>
<evidence type="ECO:0000256" key="1">
    <source>
        <dbReference type="PROSITE-ProRule" id="PRU00023"/>
    </source>
</evidence>
<dbReference type="InterPro" id="IPR002110">
    <property type="entry name" value="Ankyrin_rpt"/>
</dbReference>
<evidence type="ECO:0000313" key="2">
    <source>
        <dbReference type="EMBL" id="RWA12560.1"/>
    </source>
</evidence>